<dbReference type="SUPFAM" id="SSF53067">
    <property type="entry name" value="Actin-like ATPase domain"/>
    <property type="match status" value="2"/>
</dbReference>
<evidence type="ECO:0000259" key="1">
    <source>
        <dbReference type="SMART" id="SM00842"/>
    </source>
</evidence>
<dbReference type="CDD" id="cd24049">
    <property type="entry name" value="ASKHA_NBD_PilM"/>
    <property type="match status" value="1"/>
</dbReference>
<dbReference type="Proteomes" id="UP000297472">
    <property type="component" value="Unassembled WGS sequence"/>
</dbReference>
<dbReference type="PIRSF" id="PIRSF019169">
    <property type="entry name" value="PilM"/>
    <property type="match status" value="1"/>
</dbReference>
<dbReference type="RefSeq" id="WP_134424408.1">
    <property type="nucleotide sequence ID" value="NZ_SOHA01000021.1"/>
</dbReference>
<dbReference type="NCBIfam" id="TIGR01175">
    <property type="entry name" value="pilM"/>
    <property type="match status" value="1"/>
</dbReference>
<gene>
    <name evidence="2" type="primary">pilM</name>
    <name evidence="2" type="ORF">E3T49_07850</name>
</gene>
<sequence length="349" mass="36524">MATSVVGVDMGSSMLRGVEVADPGSAKPTLLRYHQVPLPAGAVSSGEVLEPNTVAAALKQLWTTGGFKSKNVVLGMGNQRVLARDLSVPKMSLARIRESLPFEVQEMLPIPVADAILDFYPITEIEGDNGPMVRGLLIAAVKAAVLANVNTTQLAGLTTVDVDLIPFALSRALLSRPGVEGTVAVVDIGGSTTSVVIAIDGVPQFVRIIATGGDDITQALRADVPPGLEQPEDLKRRLGLATGPVAAADKQAVELIYKIASEQLTSLRNTISYFVNTRPIDSVHRIVLSGGGAQLRGLREALAELTRINVEIGDPFTTLALGRGVTADDLRRDGSAFTVALGLALGRAA</sequence>
<feature type="domain" description="SHS2" evidence="1">
    <location>
        <begin position="5"/>
        <end position="173"/>
    </location>
</feature>
<dbReference type="PANTHER" id="PTHR32432:SF3">
    <property type="entry name" value="ETHANOLAMINE UTILIZATION PROTEIN EUTJ"/>
    <property type="match status" value="1"/>
</dbReference>
<dbReference type="EMBL" id="SOHA01000021">
    <property type="protein sequence ID" value="TFD30537.1"/>
    <property type="molecule type" value="Genomic_DNA"/>
</dbReference>
<organism evidence="2 3">
    <name type="scientific">Cryobacterium cryoconiti</name>
    <dbReference type="NCBI Taxonomy" id="1259239"/>
    <lineage>
        <taxon>Bacteria</taxon>
        <taxon>Bacillati</taxon>
        <taxon>Actinomycetota</taxon>
        <taxon>Actinomycetes</taxon>
        <taxon>Micrococcales</taxon>
        <taxon>Microbacteriaceae</taxon>
        <taxon>Cryobacterium</taxon>
    </lineage>
</organism>
<evidence type="ECO:0000313" key="3">
    <source>
        <dbReference type="Proteomes" id="UP000297472"/>
    </source>
</evidence>
<dbReference type="InterPro" id="IPR003494">
    <property type="entry name" value="SHS2_FtsA"/>
</dbReference>
<dbReference type="InterPro" id="IPR043129">
    <property type="entry name" value="ATPase_NBD"/>
</dbReference>
<dbReference type="InterPro" id="IPR005883">
    <property type="entry name" value="PilM"/>
</dbReference>
<dbReference type="SMART" id="SM00842">
    <property type="entry name" value="FtsA"/>
    <property type="match status" value="1"/>
</dbReference>
<dbReference type="AlphaFoldDB" id="A0A4Y8JZ85"/>
<name>A0A4Y8JZ85_9MICO</name>
<dbReference type="PANTHER" id="PTHR32432">
    <property type="entry name" value="CELL DIVISION PROTEIN FTSA-RELATED"/>
    <property type="match status" value="1"/>
</dbReference>
<dbReference type="Gene3D" id="3.30.1490.300">
    <property type="match status" value="1"/>
</dbReference>
<keyword evidence="3" id="KW-1185">Reference proteome</keyword>
<evidence type="ECO:0000313" key="2">
    <source>
        <dbReference type="EMBL" id="TFD30537.1"/>
    </source>
</evidence>
<proteinExistence type="predicted"/>
<accession>A0A4Y8JZ85</accession>
<reference evidence="2 3" key="1">
    <citation type="submission" date="2019-03" db="EMBL/GenBank/DDBJ databases">
        <title>Genomics of glacier-inhabiting Cryobacterium strains.</title>
        <authorList>
            <person name="Liu Q."/>
            <person name="Xin Y.-H."/>
        </authorList>
    </citation>
    <scope>NUCLEOTIDE SEQUENCE [LARGE SCALE GENOMIC DNA]</scope>
    <source>
        <strain evidence="2 3">TMT1-51</strain>
    </source>
</reference>
<dbReference type="Pfam" id="PF11104">
    <property type="entry name" value="PilM_2"/>
    <property type="match status" value="1"/>
</dbReference>
<dbReference type="OrthoDB" id="1926201at2"/>
<dbReference type="GO" id="GO:0051301">
    <property type="term" value="P:cell division"/>
    <property type="evidence" value="ECO:0007669"/>
    <property type="project" value="InterPro"/>
</dbReference>
<dbReference type="Gene3D" id="3.30.420.40">
    <property type="match status" value="2"/>
</dbReference>
<comment type="caution">
    <text evidence="2">The sequence shown here is derived from an EMBL/GenBank/DDBJ whole genome shotgun (WGS) entry which is preliminary data.</text>
</comment>
<dbReference type="InterPro" id="IPR050696">
    <property type="entry name" value="FtsA/MreB"/>
</dbReference>
<protein>
    <submittedName>
        <fullName evidence="2">Type IV pilus assembly protein PilM</fullName>
    </submittedName>
</protein>